<sequence length="135" mass="15423">MKEFILVRDSGKPVNVTAKMYADEMKFRCEVKECQMMFGPASRGMQNYMCNDMRCPCSGKYNCVHKALVRVELHGGKNAKECVDDSDDELISKQYVEPDNDVIHSKKHPSENITILTVSLPHCYWLCKLNLDGID</sequence>
<evidence type="ECO:0000313" key="1">
    <source>
        <dbReference type="EMBL" id="KAK2146227.1"/>
    </source>
</evidence>
<organism evidence="1 2">
    <name type="scientific">Paralvinella palmiformis</name>
    <dbReference type="NCBI Taxonomy" id="53620"/>
    <lineage>
        <taxon>Eukaryota</taxon>
        <taxon>Metazoa</taxon>
        <taxon>Spiralia</taxon>
        <taxon>Lophotrochozoa</taxon>
        <taxon>Annelida</taxon>
        <taxon>Polychaeta</taxon>
        <taxon>Sedentaria</taxon>
        <taxon>Canalipalpata</taxon>
        <taxon>Terebellida</taxon>
        <taxon>Terebelliformia</taxon>
        <taxon>Alvinellidae</taxon>
        <taxon>Paralvinella</taxon>
    </lineage>
</organism>
<reference evidence="1" key="1">
    <citation type="journal article" date="2023" name="Mol. Biol. Evol.">
        <title>Third-Generation Sequencing Reveals the Adaptive Role of the Epigenome in Three Deep-Sea Polychaetes.</title>
        <authorList>
            <person name="Perez M."/>
            <person name="Aroh O."/>
            <person name="Sun Y."/>
            <person name="Lan Y."/>
            <person name="Juniper S.K."/>
            <person name="Young C.R."/>
            <person name="Angers B."/>
            <person name="Qian P.Y."/>
        </authorList>
    </citation>
    <scope>NUCLEOTIDE SEQUENCE</scope>
    <source>
        <strain evidence="1">P08H-3</strain>
    </source>
</reference>
<protein>
    <submittedName>
        <fullName evidence="1">Uncharacterized protein</fullName>
    </submittedName>
</protein>
<dbReference type="AlphaFoldDB" id="A0AAD9MUF9"/>
<keyword evidence="2" id="KW-1185">Reference proteome</keyword>
<accession>A0AAD9MUF9</accession>
<dbReference type="EMBL" id="JAODUP010000623">
    <property type="protein sequence ID" value="KAK2146227.1"/>
    <property type="molecule type" value="Genomic_DNA"/>
</dbReference>
<name>A0AAD9MUF9_9ANNE</name>
<proteinExistence type="predicted"/>
<dbReference type="Proteomes" id="UP001208570">
    <property type="component" value="Unassembled WGS sequence"/>
</dbReference>
<comment type="caution">
    <text evidence="1">The sequence shown here is derived from an EMBL/GenBank/DDBJ whole genome shotgun (WGS) entry which is preliminary data.</text>
</comment>
<evidence type="ECO:0000313" key="2">
    <source>
        <dbReference type="Proteomes" id="UP001208570"/>
    </source>
</evidence>
<gene>
    <name evidence="1" type="ORF">LSH36_623g01071</name>
</gene>